<evidence type="ECO:0000313" key="3">
    <source>
        <dbReference type="Proteomes" id="UP001238088"/>
    </source>
</evidence>
<organism evidence="2 3">
    <name type="scientific">Cytobacillus purgationiresistens</name>
    <dbReference type="NCBI Taxonomy" id="863449"/>
    <lineage>
        <taxon>Bacteria</taxon>
        <taxon>Bacillati</taxon>
        <taxon>Bacillota</taxon>
        <taxon>Bacilli</taxon>
        <taxon>Bacillales</taxon>
        <taxon>Bacillaceae</taxon>
        <taxon>Cytobacillus</taxon>
    </lineage>
</organism>
<dbReference type="InterPro" id="IPR036265">
    <property type="entry name" value="HIT-like_sf"/>
</dbReference>
<dbReference type="Pfam" id="PF01230">
    <property type="entry name" value="HIT"/>
    <property type="match status" value="1"/>
</dbReference>
<dbReference type="InterPro" id="IPR011146">
    <property type="entry name" value="HIT-like"/>
</dbReference>
<gene>
    <name evidence="2" type="ORF">J2S17_000363</name>
</gene>
<name>A0ABU0AB67_9BACI</name>
<feature type="domain" description="HIT" evidence="1">
    <location>
        <begin position="10"/>
        <end position="78"/>
    </location>
</feature>
<evidence type="ECO:0000259" key="1">
    <source>
        <dbReference type="Pfam" id="PF01230"/>
    </source>
</evidence>
<sequence>MLCKLELEPSQKVVVSNENCLFTQMPQDILIGSGLIIPKKHRENVFELSEDDWADTFDLVKKVKAYLDENHQPNGYNLA</sequence>
<reference evidence="2 3" key="1">
    <citation type="submission" date="2023-07" db="EMBL/GenBank/DDBJ databases">
        <title>Genomic Encyclopedia of Type Strains, Phase IV (KMG-IV): sequencing the most valuable type-strain genomes for metagenomic binning, comparative biology and taxonomic classification.</title>
        <authorList>
            <person name="Goeker M."/>
        </authorList>
    </citation>
    <scope>NUCLEOTIDE SEQUENCE [LARGE SCALE GENOMIC DNA]</scope>
    <source>
        <strain evidence="2 3">DSM 23494</strain>
    </source>
</reference>
<proteinExistence type="predicted"/>
<accession>A0ABU0AB67</accession>
<protein>
    <submittedName>
        <fullName evidence="2">Diadenosine tetraphosphate (Ap4A) HIT family hydrolase</fullName>
    </submittedName>
</protein>
<dbReference type="SUPFAM" id="SSF54197">
    <property type="entry name" value="HIT-like"/>
    <property type="match status" value="1"/>
</dbReference>
<dbReference type="EMBL" id="JAUSUB010000001">
    <property type="protein sequence ID" value="MDQ0268494.1"/>
    <property type="molecule type" value="Genomic_DNA"/>
</dbReference>
<dbReference type="Gene3D" id="3.30.428.10">
    <property type="entry name" value="HIT-like"/>
    <property type="match status" value="1"/>
</dbReference>
<comment type="caution">
    <text evidence="2">The sequence shown here is derived from an EMBL/GenBank/DDBJ whole genome shotgun (WGS) entry which is preliminary data.</text>
</comment>
<evidence type="ECO:0000313" key="2">
    <source>
        <dbReference type="EMBL" id="MDQ0268494.1"/>
    </source>
</evidence>
<keyword evidence="2" id="KW-0378">Hydrolase</keyword>
<dbReference type="GO" id="GO:0016787">
    <property type="term" value="F:hydrolase activity"/>
    <property type="evidence" value="ECO:0007669"/>
    <property type="project" value="UniProtKB-KW"/>
</dbReference>
<keyword evidence="3" id="KW-1185">Reference proteome</keyword>
<dbReference type="Proteomes" id="UP001238088">
    <property type="component" value="Unassembled WGS sequence"/>
</dbReference>